<evidence type="ECO:0000256" key="1">
    <source>
        <dbReference type="SAM" id="MobiDB-lite"/>
    </source>
</evidence>
<evidence type="ECO:0000313" key="2">
    <source>
        <dbReference type="EMBL" id="KAB1075682.1"/>
    </source>
</evidence>
<proteinExistence type="predicted"/>
<keyword evidence="3" id="KW-1185">Reference proteome</keyword>
<comment type="caution">
    <text evidence="2">The sequence shown here is derived from an EMBL/GenBank/DDBJ whole genome shotgun (WGS) entry which is preliminary data.</text>
</comment>
<dbReference type="EMBL" id="VZZJ01000002">
    <property type="protein sequence ID" value="KAB1075682.1"/>
    <property type="molecule type" value="Genomic_DNA"/>
</dbReference>
<sequence>MATPKLQMDRRAETPTVAPLSPSVRRHLGRSLQALYAETLSAPVGARLEALLARLDPRKS</sequence>
<organism evidence="2 3">
    <name type="scientific">Methylobacterium planeticum</name>
    <dbReference type="NCBI Taxonomy" id="2615211"/>
    <lineage>
        <taxon>Bacteria</taxon>
        <taxon>Pseudomonadati</taxon>
        <taxon>Pseudomonadota</taxon>
        <taxon>Alphaproteobacteria</taxon>
        <taxon>Hyphomicrobiales</taxon>
        <taxon>Methylobacteriaceae</taxon>
        <taxon>Methylobacterium</taxon>
    </lineage>
</organism>
<feature type="region of interest" description="Disordered" evidence="1">
    <location>
        <begin position="1"/>
        <end position="22"/>
    </location>
</feature>
<protein>
    <recommendedName>
        <fullName evidence="4">Anti-sigma factor NepR domain-containing protein</fullName>
    </recommendedName>
</protein>
<gene>
    <name evidence="2" type="ORF">F6X51_03140</name>
</gene>
<evidence type="ECO:0008006" key="4">
    <source>
        <dbReference type="Google" id="ProtNLM"/>
    </source>
</evidence>
<accession>A0A6N6MWN3</accession>
<evidence type="ECO:0000313" key="3">
    <source>
        <dbReference type="Proteomes" id="UP000441523"/>
    </source>
</evidence>
<reference evidence="2 3" key="1">
    <citation type="submission" date="2019-09" db="EMBL/GenBank/DDBJ databases">
        <title>YIM 132548 draft genome.</title>
        <authorList>
            <person name="Jiang L."/>
        </authorList>
    </citation>
    <scope>NUCLEOTIDE SEQUENCE [LARGE SCALE GENOMIC DNA]</scope>
    <source>
        <strain evidence="2 3">YIM 132548</strain>
    </source>
</reference>
<dbReference type="Proteomes" id="UP000441523">
    <property type="component" value="Unassembled WGS sequence"/>
</dbReference>
<name>A0A6N6MWN3_9HYPH</name>
<dbReference type="RefSeq" id="WP_150961745.1">
    <property type="nucleotide sequence ID" value="NZ_VZZJ01000002.1"/>
</dbReference>
<dbReference type="AlphaFoldDB" id="A0A6N6MWN3"/>